<dbReference type="Proteomes" id="UP001500051">
    <property type="component" value="Unassembled WGS sequence"/>
</dbReference>
<dbReference type="Pfam" id="PF01717">
    <property type="entry name" value="Meth_synt_2"/>
    <property type="match status" value="1"/>
</dbReference>
<dbReference type="Gene3D" id="3.20.20.210">
    <property type="match status" value="1"/>
</dbReference>
<name>A0ABP7E8Z1_9ACTN</name>
<dbReference type="SUPFAM" id="SSF51726">
    <property type="entry name" value="UROD/MetE-like"/>
    <property type="match status" value="1"/>
</dbReference>
<accession>A0ABP7E8Z1</accession>
<proteinExistence type="predicted"/>
<sequence length="334" mass="34695">MITTDGVVSTGIGSWPGTDLTDALKITFAECPDLPHLPELPDRGPHAGLVGRGTALLTGLGVDLQPAGWRLTDVSSRDHRRAIGTLRSDLDQLEEIAQGYEGPLKVAVAGPWTLAGSLEHPRGDRVLPDTGARRDVVQSLEQGIVDLAAEVARRLPDTSLVIQLDEPSLPAVLGGDIATASGLGRHRAVDIPEVSDAYTRLVERLGDTPVVVHCCAPGAPIGLLTTAGVRGLALDLSLLGTADWDALGAALEQGHWLFAGALPTNNPSAPPPTADQVASAVLAPIRRLELPPEFSTHTVVTPACGLAGFSRTAAISALRTVRTAAGIVAEGLYD</sequence>
<evidence type="ECO:0000259" key="1">
    <source>
        <dbReference type="Pfam" id="PF01717"/>
    </source>
</evidence>
<protein>
    <submittedName>
        <fullName evidence="2">Methionine synthase</fullName>
    </submittedName>
</protein>
<feature type="domain" description="Cobalamin-independent methionine synthase MetE C-terminal/archaeal" evidence="1">
    <location>
        <begin position="138"/>
        <end position="326"/>
    </location>
</feature>
<keyword evidence="3" id="KW-1185">Reference proteome</keyword>
<evidence type="ECO:0000313" key="2">
    <source>
        <dbReference type="EMBL" id="GAA3715220.1"/>
    </source>
</evidence>
<dbReference type="RefSeq" id="WP_344814060.1">
    <property type="nucleotide sequence ID" value="NZ_BAAAYX010000020.1"/>
</dbReference>
<reference evidence="3" key="1">
    <citation type="journal article" date="2019" name="Int. J. Syst. Evol. Microbiol.">
        <title>The Global Catalogue of Microorganisms (GCM) 10K type strain sequencing project: providing services to taxonomists for standard genome sequencing and annotation.</title>
        <authorList>
            <consortium name="The Broad Institute Genomics Platform"/>
            <consortium name="The Broad Institute Genome Sequencing Center for Infectious Disease"/>
            <person name="Wu L."/>
            <person name="Ma J."/>
        </authorList>
    </citation>
    <scope>NUCLEOTIDE SEQUENCE [LARGE SCALE GENOMIC DNA]</scope>
    <source>
        <strain evidence="3">JCM 16548</strain>
    </source>
</reference>
<dbReference type="InterPro" id="IPR038071">
    <property type="entry name" value="UROD/MetE-like_sf"/>
</dbReference>
<comment type="caution">
    <text evidence="2">The sequence shown here is derived from an EMBL/GenBank/DDBJ whole genome shotgun (WGS) entry which is preliminary data.</text>
</comment>
<gene>
    <name evidence="2" type="ORF">GCM10022204_38280</name>
</gene>
<evidence type="ECO:0000313" key="3">
    <source>
        <dbReference type="Proteomes" id="UP001500051"/>
    </source>
</evidence>
<dbReference type="EMBL" id="BAAAYX010000020">
    <property type="protein sequence ID" value="GAA3715220.1"/>
    <property type="molecule type" value="Genomic_DNA"/>
</dbReference>
<organism evidence="2 3">
    <name type="scientific">Microlunatus aurantiacus</name>
    <dbReference type="NCBI Taxonomy" id="446786"/>
    <lineage>
        <taxon>Bacteria</taxon>
        <taxon>Bacillati</taxon>
        <taxon>Actinomycetota</taxon>
        <taxon>Actinomycetes</taxon>
        <taxon>Propionibacteriales</taxon>
        <taxon>Propionibacteriaceae</taxon>
        <taxon>Microlunatus</taxon>
    </lineage>
</organism>
<dbReference type="InterPro" id="IPR002629">
    <property type="entry name" value="Met_Synth_C/arc"/>
</dbReference>